<feature type="compositionally biased region" description="Gly residues" evidence="8">
    <location>
        <begin position="226"/>
        <end position="237"/>
    </location>
</feature>
<dbReference type="GO" id="GO:0000978">
    <property type="term" value="F:RNA polymerase II cis-regulatory region sequence-specific DNA binding"/>
    <property type="evidence" value="ECO:0007669"/>
    <property type="project" value="InterPro"/>
</dbReference>
<keyword evidence="4 7" id="KW-0863">Zinc-finger</keyword>
<keyword evidence="3" id="KW-0677">Repeat</keyword>
<evidence type="ECO:0000256" key="6">
    <source>
        <dbReference type="ARBA" id="ARBA00023242"/>
    </source>
</evidence>
<dbReference type="SUPFAM" id="SSF57667">
    <property type="entry name" value="beta-beta-alpha zinc fingers"/>
    <property type="match status" value="1"/>
</dbReference>
<dbReference type="GO" id="GO:0000785">
    <property type="term" value="C:chromatin"/>
    <property type="evidence" value="ECO:0007669"/>
    <property type="project" value="TreeGrafter"/>
</dbReference>
<feature type="compositionally biased region" description="Polar residues" evidence="8">
    <location>
        <begin position="166"/>
        <end position="186"/>
    </location>
</feature>
<feature type="compositionally biased region" description="Polar residues" evidence="8">
    <location>
        <begin position="669"/>
        <end position="678"/>
    </location>
</feature>
<evidence type="ECO:0000259" key="9">
    <source>
        <dbReference type="PROSITE" id="PS50157"/>
    </source>
</evidence>
<dbReference type="Proteomes" id="UP000624404">
    <property type="component" value="Unassembled WGS sequence"/>
</dbReference>
<protein>
    <submittedName>
        <fullName evidence="10">F4ce27ec-8312-43ef-8ef0-888e2d9e5677</fullName>
    </submittedName>
</protein>
<feature type="compositionally biased region" description="Polar residues" evidence="8">
    <location>
        <begin position="254"/>
        <end position="265"/>
    </location>
</feature>
<dbReference type="InterPro" id="IPR007219">
    <property type="entry name" value="XnlR_reg_dom"/>
</dbReference>
<feature type="compositionally biased region" description="Basic and acidic residues" evidence="8">
    <location>
        <begin position="65"/>
        <end position="81"/>
    </location>
</feature>
<reference evidence="10" key="1">
    <citation type="submission" date="2020-10" db="EMBL/GenBank/DDBJ databases">
        <authorList>
            <person name="Kusch S."/>
        </authorList>
    </citation>
    <scope>NUCLEOTIDE SEQUENCE</scope>
    <source>
        <strain evidence="10">SwB9</strain>
    </source>
</reference>
<dbReference type="InterPro" id="IPR013087">
    <property type="entry name" value="Znf_C2H2_type"/>
</dbReference>
<evidence type="ECO:0000256" key="2">
    <source>
        <dbReference type="ARBA" id="ARBA00022723"/>
    </source>
</evidence>
<evidence type="ECO:0000256" key="4">
    <source>
        <dbReference type="ARBA" id="ARBA00022771"/>
    </source>
</evidence>
<evidence type="ECO:0000313" key="11">
    <source>
        <dbReference type="Proteomes" id="UP000624404"/>
    </source>
</evidence>
<dbReference type="GO" id="GO:0005634">
    <property type="term" value="C:nucleus"/>
    <property type="evidence" value="ECO:0007669"/>
    <property type="project" value="UniProtKB-SubCell"/>
</dbReference>
<evidence type="ECO:0000256" key="8">
    <source>
        <dbReference type="SAM" id="MobiDB-lite"/>
    </source>
</evidence>
<dbReference type="CDD" id="cd12148">
    <property type="entry name" value="fungal_TF_MHR"/>
    <property type="match status" value="1"/>
</dbReference>
<dbReference type="Gene3D" id="3.30.160.60">
    <property type="entry name" value="Classic Zinc Finger"/>
    <property type="match status" value="1"/>
</dbReference>
<dbReference type="PANTHER" id="PTHR40626:SF11">
    <property type="entry name" value="ZINC FINGER PROTEIN YPR022C"/>
    <property type="match status" value="1"/>
</dbReference>
<comment type="subcellular location">
    <subcellularLocation>
        <location evidence="1">Nucleus</location>
    </subcellularLocation>
</comment>
<feature type="region of interest" description="Disordered" evidence="8">
    <location>
        <begin position="651"/>
        <end position="678"/>
    </location>
</feature>
<keyword evidence="5" id="KW-0862">Zinc</keyword>
<keyword evidence="6" id="KW-0539">Nucleus</keyword>
<dbReference type="PROSITE" id="PS50157">
    <property type="entry name" value="ZINC_FINGER_C2H2_2"/>
    <property type="match status" value="2"/>
</dbReference>
<dbReference type="OrthoDB" id="427030at2759"/>
<name>A0A8H2W0I5_9HELO</name>
<feature type="domain" description="C2H2-type" evidence="9">
    <location>
        <begin position="96"/>
        <end position="125"/>
    </location>
</feature>
<dbReference type="AlphaFoldDB" id="A0A8H2W0I5"/>
<evidence type="ECO:0000256" key="3">
    <source>
        <dbReference type="ARBA" id="ARBA00022737"/>
    </source>
</evidence>
<gene>
    <name evidence="10" type="ORF">SCLTRI_LOCUS7263</name>
</gene>
<evidence type="ECO:0000313" key="10">
    <source>
        <dbReference type="EMBL" id="CAD6447471.1"/>
    </source>
</evidence>
<dbReference type="InterPro" id="IPR051059">
    <property type="entry name" value="VerF-like"/>
</dbReference>
<comment type="caution">
    <text evidence="10">The sequence shown here is derived from an EMBL/GenBank/DDBJ whole genome shotgun (WGS) entry which is preliminary data.</text>
</comment>
<dbReference type="Pfam" id="PF04082">
    <property type="entry name" value="Fungal_trans"/>
    <property type="match status" value="1"/>
</dbReference>
<proteinExistence type="predicted"/>
<evidence type="ECO:0000256" key="1">
    <source>
        <dbReference type="ARBA" id="ARBA00004123"/>
    </source>
</evidence>
<feature type="region of interest" description="Disordered" evidence="8">
    <location>
        <begin position="166"/>
        <end position="290"/>
    </location>
</feature>
<feature type="domain" description="C2H2-type" evidence="9">
    <location>
        <begin position="126"/>
        <end position="155"/>
    </location>
</feature>
<accession>A0A8H2W0I5</accession>
<dbReference type="PROSITE" id="PS00028">
    <property type="entry name" value="ZINC_FINGER_C2H2_1"/>
    <property type="match status" value="2"/>
</dbReference>
<keyword evidence="11" id="KW-1185">Reference proteome</keyword>
<dbReference type="EMBL" id="CAJHIA010000026">
    <property type="protein sequence ID" value="CAD6447471.1"/>
    <property type="molecule type" value="Genomic_DNA"/>
</dbReference>
<dbReference type="PANTHER" id="PTHR40626">
    <property type="entry name" value="MIP31509P"/>
    <property type="match status" value="1"/>
</dbReference>
<keyword evidence="2" id="KW-0479">Metal-binding</keyword>
<evidence type="ECO:0000256" key="5">
    <source>
        <dbReference type="ARBA" id="ARBA00022833"/>
    </source>
</evidence>
<organism evidence="10 11">
    <name type="scientific">Sclerotinia trifoliorum</name>
    <dbReference type="NCBI Taxonomy" id="28548"/>
    <lineage>
        <taxon>Eukaryota</taxon>
        <taxon>Fungi</taxon>
        <taxon>Dikarya</taxon>
        <taxon>Ascomycota</taxon>
        <taxon>Pezizomycotina</taxon>
        <taxon>Leotiomycetes</taxon>
        <taxon>Helotiales</taxon>
        <taxon>Sclerotiniaceae</taxon>
        <taxon>Sclerotinia</taxon>
    </lineage>
</organism>
<dbReference type="SMART" id="SM00355">
    <property type="entry name" value="ZnF_C2H2"/>
    <property type="match status" value="2"/>
</dbReference>
<dbReference type="GO" id="GO:0006351">
    <property type="term" value="P:DNA-templated transcription"/>
    <property type="evidence" value="ECO:0007669"/>
    <property type="project" value="InterPro"/>
</dbReference>
<dbReference type="GO" id="GO:0000981">
    <property type="term" value="F:DNA-binding transcription factor activity, RNA polymerase II-specific"/>
    <property type="evidence" value="ECO:0007669"/>
    <property type="project" value="InterPro"/>
</dbReference>
<evidence type="ECO:0000256" key="7">
    <source>
        <dbReference type="PROSITE-ProRule" id="PRU00042"/>
    </source>
</evidence>
<dbReference type="InterPro" id="IPR036236">
    <property type="entry name" value="Znf_C2H2_sf"/>
</dbReference>
<feature type="region of interest" description="Disordered" evidence="8">
    <location>
        <begin position="31"/>
        <end position="102"/>
    </location>
</feature>
<sequence length="1069" mass="119376">MTSTLAAHPLTLPAPNIMAQIDAPVMSQMADPMLQRGPNGETDDKNRGRRRSRTSLRPTEDEEELSHGELVEGHTSGDDGRPRKRRRSRKGLDKKFECSTEGCGKSYSRAEHLYRHQLNHTPKQIYNCDFDGCSRTFVRQDLCNRHRDRHTAKGSQLHRKDSILSQGSPTSQILQPQSLQGSTSPEVTRPSLMGPTIRTTQMQYQSPQDIRSTSYSPVTNPASGTYSGGGSTNGGDGYPSVNYKRSDSEMIHRGQNTSSAGSNTRGQRHPSFGTPDAKSVEFSRPPQPNVGHYGMLPTVSNNQNYRSNQAHSPQAYISQQNFPPFSLPPSGFANVAANTITSGETEPPLQTPVSAEYPNEISQAQQSGPEMMLLDQMAVSNTMPVFGGEGCYNRSPFAIPEDFVAYLFSTQQNDMGQMNPQPYPNYPDATAQYYAPYFTNDLGNGGFYPPAAQQSHHPMAVTSLLDTSLPETVLSEEKSQAIIDLIKERFNETGNAPFVKQKKEKLVDGDRTNDNHMMSRKMMQTYIGSYWLHFSDQMPILHKPTFSPDRTPDLLLIAMMAIGASLLDKIHGEAVTEAGADLSKFLAWHLRWEIFNDHQFRPPASLWVFQALLLLEIYEKMYSTRALHERAHIHHATTITLMRRGSSLIGRSALDSPPSVRDDKHGYSDSRQSSASAANTPDEWWNHWIINEATRRAAFAAFVIDSTHATMFGHSTVMVAHEMRLPLPCDEAMWTATSSAEVGRLESSLQANGMKPISFLEGLKRTLNAQDVRTNSFGRTILMAGLLSVSWHMNQRDLQVNSLGVSQALGGRDKWRGSLTRAFDLWMQDFDSSLLKQSQTMSGPYAYTGKENNVVYQSRTVLHHLAHMAMHVDVVDCQIFARAKRLLGRAIGSQDLNSAQRRMRDIWAPTAKARDATFYAIKFLCTVLLPEKSASMSHGYDHVQPDSPVEYSARDDILLNRPWVLYFAALIVWCYGYALEGPTSAPVPERHSKIDQARDMRAYLRRFGSISNPEELKKLTGLNGCTGLLMILQGVFEKTQWELLHEAASLLDNCINLVSGQPHPLSRNL</sequence>
<dbReference type="GO" id="GO:0008270">
    <property type="term" value="F:zinc ion binding"/>
    <property type="evidence" value="ECO:0007669"/>
    <property type="project" value="UniProtKB-KW"/>
</dbReference>
<feature type="compositionally biased region" description="Polar residues" evidence="8">
    <location>
        <begin position="197"/>
        <end position="222"/>
    </location>
</feature>